<sequence length="518" mass="58474">MMFGFESPGLLERYSSFNEENLKESVTSLRQCLDGVTKQISSRASTLVAPTKSNRNLSSLASYKSEANLLKRLDQEVRCAQDGAELLASAIECLEIVENFLSCGRKELRKLSRENREIKAGISYCIEKVYDSEGQLAASKEEAEFWKFMCSLAQLDYELTLTSDDIEIWMEPKRFDNLWNPEYASYVASEMNDIFEEVEGAHIKKALTMIDLLPASDILDHPTQATLVEKIARRFFEGEHFQPCLVLLEKVLNLRKKAYGNSHPIVSASLNCQAVTYSRLKQGDEAAKLALEALRLVEKHPRLSKDKEAMAGQYIRTGQMFVSCGHPQDGVRIMQQAASLLSEMLPREELRWCAVINRMTRTCNDNGFFDDAMALGCQVVDYYQTKYYGMSSDRNPVIYEIAYAHQVARQNPKFSAEDYPLPAPTYLNRSLSSALKEISIAFASRHEFRAAQIVASYLRKCSSVVICEPDPVGIFYRGAADSHTSLFLSPKLITPRKNSEPGRKSMLKSLSNLLRGKK</sequence>
<dbReference type="Gene3D" id="1.25.40.10">
    <property type="entry name" value="Tetratricopeptide repeat domain"/>
    <property type="match status" value="1"/>
</dbReference>
<evidence type="ECO:0000313" key="1">
    <source>
        <dbReference type="EMBL" id="CAL5140920.1"/>
    </source>
</evidence>
<comment type="caution">
    <text evidence="1">The sequence shown here is derived from an EMBL/GenBank/DDBJ whole genome shotgun (WGS) entry which is preliminary data.</text>
</comment>
<protein>
    <submittedName>
        <fullName evidence="1">Uncharacterized protein</fullName>
    </submittedName>
</protein>
<organism evidence="1 2">
    <name type="scientific">Calicophoron daubneyi</name>
    <name type="common">Rumen fluke</name>
    <name type="synonym">Paramphistomum daubneyi</name>
    <dbReference type="NCBI Taxonomy" id="300641"/>
    <lineage>
        <taxon>Eukaryota</taxon>
        <taxon>Metazoa</taxon>
        <taxon>Spiralia</taxon>
        <taxon>Lophotrochozoa</taxon>
        <taxon>Platyhelminthes</taxon>
        <taxon>Trematoda</taxon>
        <taxon>Digenea</taxon>
        <taxon>Plagiorchiida</taxon>
        <taxon>Pronocephalata</taxon>
        <taxon>Paramphistomoidea</taxon>
        <taxon>Paramphistomidae</taxon>
        <taxon>Calicophoron</taxon>
    </lineage>
</organism>
<accession>A0AAV2TUU6</accession>
<gene>
    <name evidence="1" type="ORF">CDAUBV1_LOCUS16215</name>
</gene>
<name>A0AAV2TUU6_CALDB</name>
<dbReference type="SUPFAM" id="SSF48452">
    <property type="entry name" value="TPR-like"/>
    <property type="match status" value="1"/>
</dbReference>
<evidence type="ECO:0000313" key="2">
    <source>
        <dbReference type="Proteomes" id="UP001497525"/>
    </source>
</evidence>
<dbReference type="AlphaFoldDB" id="A0AAV2TUU6"/>
<dbReference type="Proteomes" id="UP001497525">
    <property type="component" value="Unassembled WGS sequence"/>
</dbReference>
<dbReference type="InterPro" id="IPR011990">
    <property type="entry name" value="TPR-like_helical_dom_sf"/>
</dbReference>
<reference evidence="1" key="1">
    <citation type="submission" date="2024-06" db="EMBL/GenBank/DDBJ databases">
        <authorList>
            <person name="Liu X."/>
            <person name="Lenzi L."/>
            <person name="Haldenby T S."/>
            <person name="Uol C."/>
        </authorList>
    </citation>
    <scope>NUCLEOTIDE SEQUENCE</scope>
</reference>
<proteinExistence type="predicted"/>
<dbReference type="EMBL" id="CAXLJL010000811">
    <property type="protein sequence ID" value="CAL5140920.1"/>
    <property type="molecule type" value="Genomic_DNA"/>
</dbReference>